<evidence type="ECO:0000259" key="1">
    <source>
        <dbReference type="PROSITE" id="PS50181"/>
    </source>
</evidence>
<reference evidence="2 3" key="1">
    <citation type="journal article" date="2012" name="Proc. Natl. Acad. Sci. U.S.A.">
        <title>Comparative genomics of Ceriporiopsis subvermispora and Phanerochaete chrysosporium provide insight into selective ligninolysis.</title>
        <authorList>
            <person name="Fernandez-Fueyo E."/>
            <person name="Ruiz-Duenas F.J."/>
            <person name="Ferreira P."/>
            <person name="Floudas D."/>
            <person name="Hibbett D.S."/>
            <person name="Canessa P."/>
            <person name="Larrondo L.F."/>
            <person name="James T.Y."/>
            <person name="Seelenfreund D."/>
            <person name="Lobos S."/>
            <person name="Polanco R."/>
            <person name="Tello M."/>
            <person name="Honda Y."/>
            <person name="Watanabe T."/>
            <person name="Watanabe T."/>
            <person name="Ryu J.S."/>
            <person name="Kubicek C.P."/>
            <person name="Schmoll M."/>
            <person name="Gaskell J."/>
            <person name="Hammel K.E."/>
            <person name="St John F.J."/>
            <person name="Vanden Wymelenberg A."/>
            <person name="Sabat G."/>
            <person name="Splinter BonDurant S."/>
            <person name="Syed K."/>
            <person name="Yadav J.S."/>
            <person name="Doddapaneni H."/>
            <person name="Subramanian V."/>
            <person name="Lavin J.L."/>
            <person name="Oguiza J.A."/>
            <person name="Perez G."/>
            <person name="Pisabarro A.G."/>
            <person name="Ramirez L."/>
            <person name="Santoyo F."/>
            <person name="Master E."/>
            <person name="Coutinho P.M."/>
            <person name="Henrissat B."/>
            <person name="Lombard V."/>
            <person name="Magnuson J.K."/>
            <person name="Kuees U."/>
            <person name="Hori C."/>
            <person name="Igarashi K."/>
            <person name="Samejima M."/>
            <person name="Held B.W."/>
            <person name="Barry K.W."/>
            <person name="LaButti K.M."/>
            <person name="Lapidus A."/>
            <person name="Lindquist E.A."/>
            <person name="Lucas S.M."/>
            <person name="Riley R."/>
            <person name="Salamov A.A."/>
            <person name="Hoffmeister D."/>
            <person name="Schwenk D."/>
            <person name="Hadar Y."/>
            <person name="Yarden O."/>
            <person name="de Vries R.P."/>
            <person name="Wiebenga A."/>
            <person name="Stenlid J."/>
            <person name="Eastwood D."/>
            <person name="Grigoriev I.V."/>
            <person name="Berka R.M."/>
            <person name="Blanchette R.A."/>
            <person name="Kersten P."/>
            <person name="Martinez A.T."/>
            <person name="Vicuna R."/>
            <person name="Cullen D."/>
        </authorList>
    </citation>
    <scope>NUCLEOTIDE SEQUENCE [LARGE SCALE GENOMIC DNA]</scope>
    <source>
        <strain evidence="2 3">B</strain>
    </source>
</reference>
<protein>
    <recommendedName>
        <fullName evidence="1">F-box domain-containing protein</fullName>
    </recommendedName>
</protein>
<evidence type="ECO:0000313" key="2">
    <source>
        <dbReference type="EMBL" id="EMD33489.1"/>
    </source>
</evidence>
<gene>
    <name evidence="2" type="ORF">CERSUDRAFT_126194</name>
</gene>
<dbReference type="SUPFAM" id="SSF81383">
    <property type="entry name" value="F-box domain"/>
    <property type="match status" value="1"/>
</dbReference>
<dbReference type="HOGENOM" id="CLU_010790_2_3_1"/>
<proteinExistence type="predicted"/>
<name>M2PCQ7_CERS8</name>
<dbReference type="InterPro" id="IPR036047">
    <property type="entry name" value="F-box-like_dom_sf"/>
</dbReference>
<evidence type="ECO:0000313" key="3">
    <source>
        <dbReference type="Proteomes" id="UP000016930"/>
    </source>
</evidence>
<feature type="domain" description="F-box" evidence="1">
    <location>
        <begin position="28"/>
        <end position="77"/>
    </location>
</feature>
<dbReference type="EMBL" id="KB445806">
    <property type="protein sequence ID" value="EMD33489.1"/>
    <property type="molecule type" value="Genomic_DNA"/>
</dbReference>
<dbReference type="PROSITE" id="PS50181">
    <property type="entry name" value="FBOX"/>
    <property type="match status" value="1"/>
</dbReference>
<dbReference type="OrthoDB" id="2322499at2759"/>
<dbReference type="CDD" id="cd09917">
    <property type="entry name" value="F-box_SF"/>
    <property type="match status" value="1"/>
</dbReference>
<dbReference type="Proteomes" id="UP000016930">
    <property type="component" value="Unassembled WGS sequence"/>
</dbReference>
<accession>M2PCQ7</accession>
<sequence>MMKQSGASASGSRPPGRIRYVRGKRGSLQEVNNMPLEIVFEIFSQLDPGDLVSLIRTNKDIRQLLLRRSSAFIWQAAHNNSGLPDRPPWMSEPALANLLYSNHCHICLKKNIRSITWPLWIRCCQYCKENLPEYSESIPRGLIPSNILYHELVPRVCLPSGYWVVYPPHVREFLQAWKSAGNDQIQERRVLENQVASCRNMYKCSRDFSCWHYWENRRRAEELAKMRHPRYDAVAAKLRELGYAKELSYAACSERIRKHPLVRASTNLTERAWTKMSDQLIRIMEEQRSRILHSERTSRILSLYELLVAEMEERGAHDEVSGIYYPRPVDLALMPEFRDCIDPPDICSPAHSVESQLQNLPIFTERWLDRVKSDLACAVISIIDVSASADVCALAISWFECGLCSRRFQYEDAITTPCIQGCVERSRCSICFCDVRKGWYERIIEGRYDTGGSPWCVHRLFKQPLIRYAAGVIRVFGEDPVSITAKEMDNIGGRLRTWREAIIKPSCEQPEWLLVDLRGHHSV</sequence>
<dbReference type="SMART" id="SM00256">
    <property type="entry name" value="FBOX"/>
    <property type="match status" value="1"/>
</dbReference>
<dbReference type="AlphaFoldDB" id="M2PCQ7"/>
<dbReference type="Pfam" id="PF00646">
    <property type="entry name" value="F-box"/>
    <property type="match status" value="1"/>
</dbReference>
<dbReference type="InterPro" id="IPR001810">
    <property type="entry name" value="F-box_dom"/>
</dbReference>
<keyword evidence="3" id="KW-1185">Reference proteome</keyword>
<organism evidence="2 3">
    <name type="scientific">Ceriporiopsis subvermispora (strain B)</name>
    <name type="common">White-rot fungus</name>
    <name type="synonym">Gelatoporia subvermispora</name>
    <dbReference type="NCBI Taxonomy" id="914234"/>
    <lineage>
        <taxon>Eukaryota</taxon>
        <taxon>Fungi</taxon>
        <taxon>Dikarya</taxon>
        <taxon>Basidiomycota</taxon>
        <taxon>Agaricomycotina</taxon>
        <taxon>Agaricomycetes</taxon>
        <taxon>Polyporales</taxon>
        <taxon>Gelatoporiaceae</taxon>
        <taxon>Gelatoporia</taxon>
    </lineage>
</organism>